<dbReference type="InterPro" id="IPR050384">
    <property type="entry name" value="Endophilin_SH3RF"/>
</dbReference>
<feature type="domain" description="SAM" evidence="9">
    <location>
        <begin position="11"/>
        <end position="74"/>
    </location>
</feature>
<dbReference type="InterPro" id="IPR000159">
    <property type="entry name" value="RA_dom"/>
</dbReference>
<evidence type="ECO:0000256" key="2">
    <source>
        <dbReference type="ARBA" id="ARBA00022443"/>
    </source>
</evidence>
<evidence type="ECO:0000256" key="7">
    <source>
        <dbReference type="SAM" id="MobiDB-lite"/>
    </source>
</evidence>
<evidence type="ECO:0000256" key="6">
    <source>
        <dbReference type="SAM" id="Coils"/>
    </source>
</evidence>
<gene>
    <name evidence="11" type="ORF">PBRASI_LOCUS3355</name>
</gene>
<dbReference type="Pfam" id="PF14604">
    <property type="entry name" value="SH3_9"/>
    <property type="match status" value="1"/>
</dbReference>
<dbReference type="InterPro" id="IPR036028">
    <property type="entry name" value="SH3-like_dom_sf"/>
</dbReference>
<dbReference type="Gene3D" id="3.10.20.90">
    <property type="entry name" value="Phosphatidylinositol 3-kinase Catalytic Subunit, Chain A, domain 1"/>
    <property type="match status" value="1"/>
</dbReference>
<keyword evidence="2 5" id="KW-0728">SH3 domain</keyword>
<keyword evidence="4" id="KW-0472">Membrane</keyword>
<dbReference type="CDD" id="cd00174">
    <property type="entry name" value="SH3"/>
    <property type="match status" value="2"/>
</dbReference>
<dbReference type="InterPro" id="IPR029071">
    <property type="entry name" value="Ubiquitin-like_domsf"/>
</dbReference>
<dbReference type="EMBL" id="CAJVPI010000299">
    <property type="protein sequence ID" value="CAG8515743.1"/>
    <property type="molecule type" value="Genomic_DNA"/>
</dbReference>
<dbReference type="SMART" id="SM00314">
    <property type="entry name" value="RA"/>
    <property type="match status" value="1"/>
</dbReference>
<feature type="domain" description="SH3" evidence="8">
    <location>
        <begin position="355"/>
        <end position="413"/>
    </location>
</feature>
<evidence type="ECO:0000256" key="4">
    <source>
        <dbReference type="ARBA" id="ARBA00023136"/>
    </source>
</evidence>
<dbReference type="Gene3D" id="2.30.30.40">
    <property type="entry name" value="SH3 Domains"/>
    <property type="match status" value="2"/>
</dbReference>
<dbReference type="PANTHER" id="PTHR14167">
    <property type="entry name" value="SH3 DOMAIN-CONTAINING"/>
    <property type="match status" value="1"/>
</dbReference>
<evidence type="ECO:0000259" key="8">
    <source>
        <dbReference type="PROSITE" id="PS50002"/>
    </source>
</evidence>
<evidence type="ECO:0000256" key="3">
    <source>
        <dbReference type="ARBA" id="ARBA00023054"/>
    </source>
</evidence>
<accession>A0A9N9A1H2</accession>
<dbReference type="GO" id="GO:0007165">
    <property type="term" value="P:signal transduction"/>
    <property type="evidence" value="ECO:0007669"/>
    <property type="project" value="InterPro"/>
</dbReference>
<dbReference type="PROSITE" id="PS50200">
    <property type="entry name" value="RA"/>
    <property type="match status" value="1"/>
</dbReference>
<protein>
    <submittedName>
        <fullName evidence="11">4911_t:CDS:1</fullName>
    </submittedName>
</protein>
<dbReference type="Gene3D" id="1.10.150.50">
    <property type="entry name" value="Transcription Factor, Ets-1"/>
    <property type="match status" value="1"/>
</dbReference>
<comment type="subcellular location">
    <subcellularLocation>
        <location evidence="1">Membrane</location>
        <topology evidence="1">Peripheral membrane protein</topology>
    </subcellularLocation>
</comment>
<dbReference type="PROSITE" id="PS50002">
    <property type="entry name" value="SH3"/>
    <property type="match status" value="2"/>
</dbReference>
<reference evidence="11" key="1">
    <citation type="submission" date="2021-06" db="EMBL/GenBank/DDBJ databases">
        <authorList>
            <person name="Kallberg Y."/>
            <person name="Tangrot J."/>
            <person name="Rosling A."/>
        </authorList>
    </citation>
    <scope>NUCLEOTIDE SEQUENCE</scope>
    <source>
        <strain evidence="11">BR232B</strain>
    </source>
</reference>
<evidence type="ECO:0000313" key="11">
    <source>
        <dbReference type="EMBL" id="CAG8515743.1"/>
    </source>
</evidence>
<dbReference type="SUPFAM" id="SSF50044">
    <property type="entry name" value="SH3-domain"/>
    <property type="match status" value="2"/>
</dbReference>
<organism evidence="11 12">
    <name type="scientific">Paraglomus brasilianum</name>
    <dbReference type="NCBI Taxonomy" id="144538"/>
    <lineage>
        <taxon>Eukaryota</taxon>
        <taxon>Fungi</taxon>
        <taxon>Fungi incertae sedis</taxon>
        <taxon>Mucoromycota</taxon>
        <taxon>Glomeromycotina</taxon>
        <taxon>Glomeromycetes</taxon>
        <taxon>Paraglomerales</taxon>
        <taxon>Paraglomeraceae</taxon>
        <taxon>Paraglomus</taxon>
    </lineage>
</organism>
<dbReference type="AlphaFoldDB" id="A0A9N9A1H2"/>
<feature type="domain" description="SH3" evidence="8">
    <location>
        <begin position="424"/>
        <end position="482"/>
    </location>
</feature>
<evidence type="ECO:0000256" key="5">
    <source>
        <dbReference type="PROSITE-ProRule" id="PRU00192"/>
    </source>
</evidence>
<name>A0A9N9A1H2_9GLOM</name>
<evidence type="ECO:0000259" key="10">
    <source>
        <dbReference type="PROSITE" id="PS50200"/>
    </source>
</evidence>
<keyword evidence="3 6" id="KW-0175">Coiled coil</keyword>
<dbReference type="OrthoDB" id="8883818at2759"/>
<feature type="region of interest" description="Disordered" evidence="7">
    <location>
        <begin position="172"/>
        <end position="201"/>
    </location>
</feature>
<dbReference type="Pfam" id="PF00018">
    <property type="entry name" value="SH3_1"/>
    <property type="match status" value="1"/>
</dbReference>
<feature type="compositionally biased region" description="Polar residues" evidence="7">
    <location>
        <begin position="335"/>
        <end position="344"/>
    </location>
</feature>
<feature type="coiled-coil region" evidence="6">
    <location>
        <begin position="103"/>
        <end position="130"/>
    </location>
</feature>
<comment type="caution">
    <text evidence="11">The sequence shown here is derived from an EMBL/GenBank/DDBJ whole genome shotgun (WGS) entry which is preliminary data.</text>
</comment>
<dbReference type="Pfam" id="PF00788">
    <property type="entry name" value="RA"/>
    <property type="match status" value="1"/>
</dbReference>
<dbReference type="Proteomes" id="UP000789739">
    <property type="component" value="Unassembled WGS sequence"/>
</dbReference>
<proteinExistence type="predicted"/>
<dbReference type="InterPro" id="IPR001452">
    <property type="entry name" value="SH3_domain"/>
</dbReference>
<evidence type="ECO:0000313" key="12">
    <source>
        <dbReference type="Proteomes" id="UP000789739"/>
    </source>
</evidence>
<dbReference type="PROSITE" id="PS50105">
    <property type="entry name" value="SAM_DOMAIN"/>
    <property type="match status" value="1"/>
</dbReference>
<dbReference type="InterPro" id="IPR001660">
    <property type="entry name" value="SAM"/>
</dbReference>
<dbReference type="PANTHER" id="PTHR14167:SF81">
    <property type="entry name" value="ENDOPHILIN-A"/>
    <property type="match status" value="1"/>
</dbReference>
<dbReference type="CDD" id="cd01786">
    <property type="entry name" value="RA_STE50"/>
    <property type="match status" value="1"/>
</dbReference>
<dbReference type="SUPFAM" id="SSF54236">
    <property type="entry name" value="Ubiquitin-like"/>
    <property type="match status" value="1"/>
</dbReference>
<feature type="domain" description="Ras-associating" evidence="10">
    <location>
        <begin position="205"/>
        <end position="295"/>
    </location>
</feature>
<dbReference type="SMART" id="SM00454">
    <property type="entry name" value="SAM"/>
    <property type="match status" value="1"/>
</dbReference>
<keyword evidence="12" id="KW-1185">Reference proteome</keyword>
<dbReference type="Pfam" id="PF07647">
    <property type="entry name" value="SAM_2"/>
    <property type="match status" value="1"/>
</dbReference>
<sequence length="499" mass="56632">MDRLPESVTDWDVNQVIAWLTSMGYSAYELQIKREGINGEILAHLDHTALKELGIHSVGHRVSLLKAIYNLKIEHNIPLDSWDYVPPSAEFENELSIPNGTGKIELQDKVIQLSKEVMRLSHELSKLRDELVPVWKMVKENKPLPEPELIKQNYKSSSSANKGLHVQLPSVNVTHHGSSRSPTHTSDTPRSPRKSNYLSPQKIQKDGSIRLNVHNNRTGELLEAFRVSHDDPCHKVLPDALKRYKINGDWRDYALFICYDGQERCLSYDEKPLVLFQKLKEAGRNPCFALKNINELQCPVATVEQSFSSVKANKSKRRTTLLNKELPPAPHELEQQNSSAQTYDNNEHDDVEHVEGNGAAMVVFPYVPENADEVNVIVGDVVTIRAKSEGWCYVEKGGQAGWVPANCVFETSINGGDMMDRDSPYVGRGVAVVDYVGHGENELSMKEGDKLRIYKKSNHWLYCEINDERGWVPSWYVRIDREVIDERNTQVSDTHANFI</sequence>
<dbReference type="SUPFAM" id="SSF47769">
    <property type="entry name" value="SAM/Pointed domain"/>
    <property type="match status" value="1"/>
</dbReference>
<dbReference type="SMART" id="SM00326">
    <property type="entry name" value="SH3"/>
    <property type="match status" value="2"/>
</dbReference>
<dbReference type="InterPro" id="IPR013761">
    <property type="entry name" value="SAM/pointed_sf"/>
</dbReference>
<evidence type="ECO:0000259" key="9">
    <source>
        <dbReference type="PROSITE" id="PS50105"/>
    </source>
</evidence>
<feature type="region of interest" description="Disordered" evidence="7">
    <location>
        <begin position="314"/>
        <end position="344"/>
    </location>
</feature>
<evidence type="ECO:0000256" key="1">
    <source>
        <dbReference type="ARBA" id="ARBA00004170"/>
    </source>
</evidence>